<organism evidence="1 2">
    <name type="scientific">Solirubrobacter pauli</name>
    <dbReference type="NCBI Taxonomy" id="166793"/>
    <lineage>
        <taxon>Bacteria</taxon>
        <taxon>Bacillati</taxon>
        <taxon>Actinomycetota</taxon>
        <taxon>Thermoleophilia</taxon>
        <taxon>Solirubrobacterales</taxon>
        <taxon>Solirubrobacteraceae</taxon>
        <taxon>Solirubrobacter</taxon>
    </lineage>
</organism>
<gene>
    <name evidence="1" type="ORF">C8N24_2843</name>
</gene>
<dbReference type="EMBL" id="RBIL01000001">
    <property type="protein sequence ID" value="RKQ92986.1"/>
    <property type="molecule type" value="Genomic_DNA"/>
</dbReference>
<evidence type="ECO:0000313" key="1">
    <source>
        <dbReference type="EMBL" id="RKQ92986.1"/>
    </source>
</evidence>
<dbReference type="Proteomes" id="UP000278962">
    <property type="component" value="Unassembled WGS sequence"/>
</dbReference>
<name>A0A660LFB2_9ACTN</name>
<evidence type="ECO:0000313" key="2">
    <source>
        <dbReference type="Proteomes" id="UP000278962"/>
    </source>
</evidence>
<accession>A0A660LFB2</accession>
<protein>
    <submittedName>
        <fullName evidence="1">Uncharacterized protein</fullName>
    </submittedName>
</protein>
<dbReference type="AlphaFoldDB" id="A0A660LFB2"/>
<keyword evidence="2" id="KW-1185">Reference proteome</keyword>
<reference evidence="1 2" key="1">
    <citation type="submission" date="2018-10" db="EMBL/GenBank/DDBJ databases">
        <title>Genomic Encyclopedia of Archaeal and Bacterial Type Strains, Phase II (KMG-II): from individual species to whole genera.</title>
        <authorList>
            <person name="Goeker M."/>
        </authorList>
    </citation>
    <scope>NUCLEOTIDE SEQUENCE [LARGE SCALE GENOMIC DNA]</scope>
    <source>
        <strain evidence="1 2">DSM 14954</strain>
    </source>
</reference>
<comment type="caution">
    <text evidence="1">The sequence shown here is derived from an EMBL/GenBank/DDBJ whole genome shotgun (WGS) entry which is preliminary data.</text>
</comment>
<proteinExistence type="predicted"/>
<sequence length="342" mass="39068">MELDGTGYGVCLYPTPEALAANPAAEDYVDEPFRRAMADGRGSLELAYFSFDVLEQYRNDPRFSFRFYDFGAQTVISDDSYEDESEPEHDKILMDHIGFAYDLSDYDKDDPQSPIVRRVCAFYGDLAKLSPIHQQRWRTYQVPDEPLQPHPVWWAQQGGHFPDGVGPFEKLFHELDALNTLFDKAFGASLLKSTERPADLGWILRPSQREWDAFVHQLDKLLSENLDHKALDSAGVPRKDAAQQNIGSLRRLGEFLTANGVAEDAAKAVLKPLSDVRNARQKPAHTLRKNVNDRSFVHRQVALLQDLNLSVEALRRFVQSHPANREWSEPEYLKVGAREYRF</sequence>